<evidence type="ECO:0000259" key="13">
    <source>
        <dbReference type="Pfam" id="PF00749"/>
    </source>
</evidence>
<gene>
    <name evidence="11" type="primary">gltX</name>
    <name evidence="15" type="ORF">C6Y45_11350</name>
</gene>
<dbReference type="InterPro" id="IPR000924">
    <property type="entry name" value="Glu/Gln-tRNA-synth"/>
</dbReference>
<evidence type="ECO:0000256" key="3">
    <source>
        <dbReference type="ARBA" id="ARBA00011245"/>
    </source>
</evidence>
<dbReference type="EMBL" id="PZJJ01000018">
    <property type="protein sequence ID" value="PTL38486.1"/>
    <property type="molecule type" value="Genomic_DNA"/>
</dbReference>
<keyword evidence="7 11" id="KW-0067">ATP-binding</keyword>
<comment type="subunit">
    <text evidence="3 11">Monomer.</text>
</comment>
<name>A0A2T4U512_9BACI</name>
<dbReference type="InterPro" id="IPR033910">
    <property type="entry name" value="GluRS_core"/>
</dbReference>
<dbReference type="FunFam" id="1.10.10.350:FF:000002">
    <property type="entry name" value="Glutamate--tRNA ligase"/>
    <property type="match status" value="1"/>
</dbReference>
<feature type="short sequence motif" description="'KMSKS' region" evidence="11">
    <location>
        <begin position="252"/>
        <end position="256"/>
    </location>
</feature>
<keyword evidence="5 11" id="KW-0436">Ligase</keyword>
<comment type="subcellular location">
    <subcellularLocation>
        <location evidence="1 11">Cytoplasm</location>
    </subcellularLocation>
</comment>
<evidence type="ECO:0000256" key="11">
    <source>
        <dbReference type="HAMAP-Rule" id="MF_00022"/>
    </source>
</evidence>
<keyword evidence="4 11" id="KW-0963">Cytoplasm</keyword>
<dbReference type="NCBIfam" id="TIGR00464">
    <property type="entry name" value="gltX_bact"/>
    <property type="match status" value="1"/>
</dbReference>
<feature type="domain" description="Glutamyl/glutaminyl-tRNA synthetase class Ib catalytic" evidence="13">
    <location>
        <begin position="5"/>
        <end position="323"/>
    </location>
</feature>
<keyword evidence="16" id="KW-1185">Reference proteome</keyword>
<accession>A0A2T4U512</accession>
<comment type="catalytic activity">
    <reaction evidence="10 11">
        <text>tRNA(Glu) + L-glutamate + ATP = L-glutamyl-tRNA(Glu) + AMP + diphosphate</text>
        <dbReference type="Rhea" id="RHEA:23540"/>
        <dbReference type="Rhea" id="RHEA-COMP:9663"/>
        <dbReference type="Rhea" id="RHEA-COMP:9680"/>
        <dbReference type="ChEBI" id="CHEBI:29985"/>
        <dbReference type="ChEBI" id="CHEBI:30616"/>
        <dbReference type="ChEBI" id="CHEBI:33019"/>
        <dbReference type="ChEBI" id="CHEBI:78442"/>
        <dbReference type="ChEBI" id="CHEBI:78520"/>
        <dbReference type="ChEBI" id="CHEBI:456215"/>
        <dbReference type="EC" id="6.1.1.17"/>
    </reaction>
</comment>
<dbReference type="GO" id="GO:0005829">
    <property type="term" value="C:cytosol"/>
    <property type="evidence" value="ECO:0007669"/>
    <property type="project" value="TreeGrafter"/>
</dbReference>
<dbReference type="RefSeq" id="WP_107585340.1">
    <property type="nucleotide sequence ID" value="NZ_PZJJ01000018.1"/>
</dbReference>
<evidence type="ECO:0000256" key="5">
    <source>
        <dbReference type="ARBA" id="ARBA00022598"/>
    </source>
</evidence>
<evidence type="ECO:0000256" key="12">
    <source>
        <dbReference type="SAM" id="MobiDB-lite"/>
    </source>
</evidence>
<evidence type="ECO:0000259" key="14">
    <source>
        <dbReference type="Pfam" id="PF19269"/>
    </source>
</evidence>
<dbReference type="PANTHER" id="PTHR43311:SF2">
    <property type="entry name" value="GLUTAMATE--TRNA LIGASE, MITOCHONDRIAL-RELATED"/>
    <property type="match status" value="1"/>
</dbReference>
<dbReference type="GO" id="GO:0005524">
    <property type="term" value="F:ATP binding"/>
    <property type="evidence" value="ECO:0007669"/>
    <property type="project" value="UniProtKB-UniRule"/>
</dbReference>
<organism evidence="15 16">
    <name type="scientific">Alkalicoccus saliphilus</name>
    <dbReference type="NCBI Taxonomy" id="200989"/>
    <lineage>
        <taxon>Bacteria</taxon>
        <taxon>Bacillati</taxon>
        <taxon>Bacillota</taxon>
        <taxon>Bacilli</taxon>
        <taxon>Bacillales</taxon>
        <taxon>Bacillaceae</taxon>
        <taxon>Alkalicoccus</taxon>
    </lineage>
</organism>
<proteinExistence type="inferred from homology"/>
<dbReference type="InterPro" id="IPR008925">
    <property type="entry name" value="aa_tRNA-synth_I_cd-bd_sf"/>
</dbReference>
<feature type="region of interest" description="Disordered" evidence="12">
    <location>
        <begin position="117"/>
        <end position="139"/>
    </location>
</feature>
<comment type="function">
    <text evidence="11">Catalyzes the attachment of glutamate to tRNA(Glu) in a two-step reaction: glutamate is first activated by ATP to form Glu-AMP and then transferred to the acceptor end of tRNA(Glu).</text>
</comment>
<dbReference type="GO" id="GO:0008270">
    <property type="term" value="F:zinc ion binding"/>
    <property type="evidence" value="ECO:0007669"/>
    <property type="project" value="InterPro"/>
</dbReference>
<dbReference type="Pfam" id="PF19269">
    <property type="entry name" value="Anticodon_2"/>
    <property type="match status" value="1"/>
</dbReference>
<dbReference type="GO" id="GO:0004818">
    <property type="term" value="F:glutamate-tRNA ligase activity"/>
    <property type="evidence" value="ECO:0007669"/>
    <property type="project" value="UniProtKB-UniRule"/>
</dbReference>
<evidence type="ECO:0000256" key="1">
    <source>
        <dbReference type="ARBA" id="ARBA00004496"/>
    </source>
</evidence>
<dbReference type="InterPro" id="IPR001412">
    <property type="entry name" value="aa-tRNA-synth_I_CS"/>
</dbReference>
<dbReference type="InterPro" id="IPR020751">
    <property type="entry name" value="aa-tRNA-synth_I_codon-bd_sub2"/>
</dbReference>
<dbReference type="Gene3D" id="1.10.10.350">
    <property type="match status" value="1"/>
</dbReference>
<dbReference type="Pfam" id="PF00749">
    <property type="entry name" value="tRNA-synt_1c"/>
    <property type="match status" value="1"/>
</dbReference>
<evidence type="ECO:0000313" key="15">
    <source>
        <dbReference type="EMBL" id="PTL38486.1"/>
    </source>
</evidence>
<reference evidence="15 16" key="1">
    <citation type="submission" date="2018-03" db="EMBL/GenBank/DDBJ databases">
        <title>Alkalicoccus saliphilus sp. nov., isolated from a mineral pool.</title>
        <authorList>
            <person name="Zhao B."/>
        </authorList>
    </citation>
    <scope>NUCLEOTIDE SEQUENCE [LARGE SCALE GENOMIC DNA]</scope>
    <source>
        <strain evidence="15 16">6AG</strain>
    </source>
</reference>
<evidence type="ECO:0000256" key="9">
    <source>
        <dbReference type="ARBA" id="ARBA00023146"/>
    </source>
</evidence>
<dbReference type="PRINTS" id="PR00987">
    <property type="entry name" value="TRNASYNTHGLU"/>
</dbReference>
<dbReference type="SUPFAM" id="SSF48163">
    <property type="entry name" value="An anticodon-binding domain of class I aminoacyl-tRNA synthetases"/>
    <property type="match status" value="1"/>
</dbReference>
<comment type="caution">
    <text evidence="15">The sequence shown here is derived from an EMBL/GenBank/DDBJ whole genome shotgun (WGS) entry which is preliminary data.</text>
</comment>
<feature type="compositionally biased region" description="Basic and acidic residues" evidence="12">
    <location>
        <begin position="117"/>
        <end position="126"/>
    </location>
</feature>
<evidence type="ECO:0000313" key="16">
    <source>
        <dbReference type="Proteomes" id="UP000240509"/>
    </source>
</evidence>
<dbReference type="Proteomes" id="UP000240509">
    <property type="component" value="Unassembled WGS sequence"/>
</dbReference>
<evidence type="ECO:0000256" key="6">
    <source>
        <dbReference type="ARBA" id="ARBA00022741"/>
    </source>
</evidence>
<dbReference type="EC" id="6.1.1.17" evidence="11"/>
<dbReference type="GO" id="GO:0006424">
    <property type="term" value="P:glutamyl-tRNA aminoacylation"/>
    <property type="evidence" value="ECO:0007669"/>
    <property type="project" value="UniProtKB-UniRule"/>
</dbReference>
<dbReference type="FunFam" id="3.40.50.620:FF:000007">
    <property type="entry name" value="Glutamate--tRNA ligase"/>
    <property type="match status" value="1"/>
</dbReference>
<protein>
    <recommendedName>
        <fullName evidence="11">Glutamate--tRNA ligase</fullName>
        <ecNumber evidence="11">6.1.1.17</ecNumber>
    </recommendedName>
    <alternativeName>
        <fullName evidence="11">Glutamyl-tRNA synthetase</fullName>
        <shortName evidence="11">GluRS</shortName>
    </alternativeName>
</protein>
<dbReference type="InterPro" id="IPR049940">
    <property type="entry name" value="GluQ/Sye"/>
</dbReference>
<feature type="binding site" evidence="11">
    <location>
        <position position="255"/>
    </location>
    <ligand>
        <name>ATP</name>
        <dbReference type="ChEBI" id="CHEBI:30616"/>
    </ligand>
</feature>
<dbReference type="Gene3D" id="3.40.50.620">
    <property type="entry name" value="HUPs"/>
    <property type="match status" value="1"/>
</dbReference>
<dbReference type="GO" id="GO:0000049">
    <property type="term" value="F:tRNA binding"/>
    <property type="evidence" value="ECO:0007669"/>
    <property type="project" value="InterPro"/>
</dbReference>
<comment type="similarity">
    <text evidence="2 11">Belongs to the class-I aminoacyl-tRNA synthetase family. Glutamate--tRNA ligase type 1 subfamily.</text>
</comment>
<evidence type="ECO:0000256" key="4">
    <source>
        <dbReference type="ARBA" id="ARBA00022490"/>
    </source>
</evidence>
<dbReference type="InterPro" id="IPR014729">
    <property type="entry name" value="Rossmann-like_a/b/a_fold"/>
</dbReference>
<dbReference type="InterPro" id="IPR004527">
    <property type="entry name" value="Glu-tRNA-ligase_bac/mito"/>
</dbReference>
<evidence type="ECO:0000256" key="8">
    <source>
        <dbReference type="ARBA" id="ARBA00022917"/>
    </source>
</evidence>
<evidence type="ECO:0000256" key="2">
    <source>
        <dbReference type="ARBA" id="ARBA00007894"/>
    </source>
</evidence>
<dbReference type="InterPro" id="IPR020058">
    <property type="entry name" value="Glu/Gln-tRNA-synth_Ib_cat-dom"/>
</dbReference>
<dbReference type="PROSITE" id="PS00178">
    <property type="entry name" value="AA_TRNA_LIGASE_I"/>
    <property type="match status" value="1"/>
</dbReference>
<evidence type="ECO:0000256" key="7">
    <source>
        <dbReference type="ARBA" id="ARBA00022840"/>
    </source>
</evidence>
<dbReference type="PANTHER" id="PTHR43311">
    <property type="entry name" value="GLUTAMATE--TRNA LIGASE"/>
    <property type="match status" value="1"/>
</dbReference>
<comment type="caution">
    <text evidence="11">Lacks conserved residue(s) required for the propagation of feature annotation.</text>
</comment>
<keyword evidence="9 11" id="KW-0030">Aminoacyl-tRNA synthetase</keyword>
<sequence length="486" mass="55978">MTEDIRVRFAPSPTGHLHIGGARAALFNYLFARHHGGTFVVRIEDTDQARNVDLATEKLLESLKWLGLDWDESVDKGGPYAPYKSMERLDTYQKYVDQLLAEGKAYHCYMTTEELEKEREEQRARGETPMYSGRDRNLTEDEKKAYEAEGRKPVVRFLVPKGKDIHVQDEVRGDVTFESDGIGDFVIVRQDGIPTYNFAVVIDDHLMKISHVIRGEEHLSNTPRQVLLYEALGYEAPVFGHASLILNEDRQKMSKRDETIIQFVEQYRELGYLPEAIVNFIALLGWSPGGEQELMTLKELEQEFRLDRVIKAPAVFDTQKLEWMNNQYMKAADEDRVVWLALPHLVKAGRLPERMTEEQRQWAYDLIVLHQEKMSYGAQIVELTELFFKQEIDYNEEAQAVLNEEQVPEVLAAFRDKLLNLDTWTTDDIKQSLKAVQKETGHKGKKLFMPVRIAVTGQMHGPDLQKTIILLGKNVVIKRLEQLLAS</sequence>
<dbReference type="CDD" id="cd00808">
    <property type="entry name" value="GluRS_core"/>
    <property type="match status" value="1"/>
</dbReference>
<dbReference type="InterPro" id="IPR045462">
    <property type="entry name" value="aa-tRNA-synth_I_cd-bd"/>
</dbReference>
<dbReference type="SUPFAM" id="SSF52374">
    <property type="entry name" value="Nucleotidylyl transferase"/>
    <property type="match status" value="1"/>
</dbReference>
<feature type="domain" description="Aminoacyl-tRNA synthetase class I anticodon-binding" evidence="14">
    <location>
        <begin position="342"/>
        <end position="483"/>
    </location>
</feature>
<evidence type="ECO:0000256" key="10">
    <source>
        <dbReference type="ARBA" id="ARBA00048351"/>
    </source>
</evidence>
<feature type="short sequence motif" description="'HIGH' region" evidence="11">
    <location>
        <begin position="11"/>
        <end position="21"/>
    </location>
</feature>
<dbReference type="OrthoDB" id="9807503at2"/>
<keyword evidence="6 11" id="KW-0547">Nucleotide-binding</keyword>
<dbReference type="AlphaFoldDB" id="A0A2T4U512"/>
<keyword evidence="8 11" id="KW-0648">Protein biosynthesis</keyword>
<dbReference type="HAMAP" id="MF_00022">
    <property type="entry name" value="Glu_tRNA_synth_type1"/>
    <property type="match status" value="1"/>
</dbReference>